<dbReference type="Proteomes" id="UP000035036">
    <property type="component" value="Plasmid pGSUB1"/>
</dbReference>
<dbReference type="RefSeq" id="WP_040202971.1">
    <property type="nucleotide sequence ID" value="NZ_CP010312.1"/>
</dbReference>
<evidence type="ECO:0000313" key="2">
    <source>
        <dbReference type="Proteomes" id="UP000035036"/>
    </source>
</evidence>
<dbReference type="EMBL" id="CP010312">
    <property type="protein sequence ID" value="AJF08303.1"/>
    <property type="molecule type" value="Genomic_DNA"/>
</dbReference>
<keyword evidence="2" id="KW-1185">Reference proteome</keyword>
<keyword evidence="1" id="KW-0614">Plasmid</keyword>
<dbReference type="KEGG" id="gsb:GSUB_17680"/>
<name>A0A0B5FLI4_9BACT</name>
<evidence type="ECO:0000313" key="1">
    <source>
        <dbReference type="EMBL" id="AJF08303.1"/>
    </source>
</evidence>
<dbReference type="HOGENOM" id="CLU_707433_0_0_7"/>
<dbReference type="AlphaFoldDB" id="A0A0B5FLI4"/>
<reference evidence="1 2" key="1">
    <citation type="journal article" date="2015" name="Genome Announc.">
        <title>Genomes of Geoalkalibacter ferrihydriticus Z-0531T and Geoalkalibacter subterraneus Red1T, Two Haloalkaliphilic Metal-Reducing Deltaproteobacteria.</title>
        <authorList>
            <person name="Badalamenti J.P."/>
            <person name="Krajmalnik-Brown R."/>
            <person name="Torres C.I."/>
            <person name="Bond D.R."/>
        </authorList>
    </citation>
    <scope>NUCLEOTIDE SEQUENCE [LARGE SCALE GENOMIC DNA]</scope>
    <source>
        <strain evidence="1 2">Red1</strain>
        <plasmid evidence="2">Plasmid pGSUB1</plasmid>
    </source>
</reference>
<gene>
    <name evidence="1" type="ORF">GSUB_17680</name>
</gene>
<sequence>MGDKKIIGLGEKIHKKDLLQIACELWQSPNFKKRGLLRRNLLRYLAQNPEADFSEAPQNIQAIFDCALIDLVHSPFVPSKNKLQPNTVVPLVLPVSIAVDEDMFEQFLPQIAYPFSPRFLEKIFSYLCIEGEKENVAIYDRLLQPFVFSELWGKRAEEYLLQSVENKKAQKPLPRIAQIPLGSSDFCFKSNSGQYFIPRTLFGLTWGDNSCGLIDERIFSSDSVFLSKSYDVIMAMGDFLEEQIAAEFPGVHLHLAPGFVPYSDAYGISLGFTLYNVIDQQLVEMNESIGHCAGATLSFTLESLSAQKVELCVDLSYPGERKRSFWQTRFEIEPSSLDPLDLIHPVYELLCEEEIEIEILSLDDEARNVNLDKSKVTDISFYRKTKTRTK</sequence>
<proteinExistence type="predicted"/>
<accession>A0A0B5FLI4</accession>
<organism evidence="1 2">
    <name type="scientific">Geoalkalibacter subterraneus</name>
    <dbReference type="NCBI Taxonomy" id="483547"/>
    <lineage>
        <taxon>Bacteria</taxon>
        <taxon>Pseudomonadati</taxon>
        <taxon>Thermodesulfobacteriota</taxon>
        <taxon>Desulfuromonadia</taxon>
        <taxon>Desulfuromonadales</taxon>
        <taxon>Geoalkalibacteraceae</taxon>
        <taxon>Geoalkalibacter</taxon>
    </lineage>
</organism>
<protein>
    <submittedName>
        <fullName evidence="1">Uncharacterized protein</fullName>
    </submittedName>
</protein>
<geneLocation type="plasmid" evidence="1 2">
    <name>pGSUB1</name>
</geneLocation>